<keyword evidence="3 9" id="KW-1003">Cell membrane</keyword>
<organism evidence="11 12">
    <name type="scientific">Candidatus Mucispirillum faecigallinarum</name>
    <dbReference type="NCBI Taxonomy" id="2838699"/>
    <lineage>
        <taxon>Bacteria</taxon>
        <taxon>Pseudomonadati</taxon>
        <taxon>Deferribacterota</taxon>
        <taxon>Deferribacteres</taxon>
        <taxon>Deferribacterales</taxon>
        <taxon>Mucispirillaceae</taxon>
        <taxon>Mucispirillum</taxon>
    </lineage>
</organism>
<dbReference type="EC" id="2.3.1.269" evidence="9"/>
<gene>
    <name evidence="9 11" type="primary">lnt</name>
    <name evidence="11" type="ORF">H9804_10780</name>
</gene>
<dbReference type="Proteomes" id="UP000824176">
    <property type="component" value="Unassembled WGS sequence"/>
</dbReference>
<comment type="caution">
    <text evidence="11">The sequence shown here is derived from an EMBL/GenBank/DDBJ whole genome shotgun (WGS) entry which is preliminary data.</text>
</comment>
<evidence type="ECO:0000256" key="4">
    <source>
        <dbReference type="ARBA" id="ARBA00022679"/>
    </source>
</evidence>
<feature type="transmembrane region" description="Helical" evidence="9">
    <location>
        <begin position="123"/>
        <end position="146"/>
    </location>
</feature>
<dbReference type="CDD" id="cd07571">
    <property type="entry name" value="ALP_N-acyl_transferase"/>
    <property type="match status" value="1"/>
</dbReference>
<dbReference type="GO" id="GO:0016410">
    <property type="term" value="F:N-acyltransferase activity"/>
    <property type="evidence" value="ECO:0007669"/>
    <property type="project" value="UniProtKB-UniRule"/>
</dbReference>
<accession>A0A9D2GWA1</accession>
<feature type="transmembrane region" description="Helical" evidence="9">
    <location>
        <begin position="195"/>
        <end position="211"/>
    </location>
</feature>
<comment type="catalytic activity">
    <reaction evidence="9">
        <text>N-terminal S-1,2-diacyl-sn-glyceryl-L-cysteinyl-[lipoprotein] + a glycerophospholipid = N-acyl-S-1,2-diacyl-sn-glyceryl-L-cysteinyl-[lipoprotein] + a 2-acyl-sn-glycero-3-phospholipid + H(+)</text>
        <dbReference type="Rhea" id="RHEA:48228"/>
        <dbReference type="Rhea" id="RHEA-COMP:14681"/>
        <dbReference type="Rhea" id="RHEA-COMP:14684"/>
        <dbReference type="ChEBI" id="CHEBI:15378"/>
        <dbReference type="ChEBI" id="CHEBI:136912"/>
        <dbReference type="ChEBI" id="CHEBI:140656"/>
        <dbReference type="ChEBI" id="CHEBI:140657"/>
        <dbReference type="ChEBI" id="CHEBI:140660"/>
        <dbReference type="EC" id="2.3.1.269"/>
    </reaction>
</comment>
<feature type="transmembrane region" description="Helical" evidence="9">
    <location>
        <begin position="91"/>
        <end position="111"/>
    </location>
</feature>
<dbReference type="PANTHER" id="PTHR38686">
    <property type="entry name" value="APOLIPOPROTEIN N-ACYLTRANSFERASE"/>
    <property type="match status" value="1"/>
</dbReference>
<keyword evidence="7 9" id="KW-0472">Membrane</keyword>
<dbReference type="PANTHER" id="PTHR38686:SF1">
    <property type="entry name" value="APOLIPOPROTEIN N-ACYLTRANSFERASE"/>
    <property type="match status" value="1"/>
</dbReference>
<evidence type="ECO:0000256" key="6">
    <source>
        <dbReference type="ARBA" id="ARBA00022989"/>
    </source>
</evidence>
<evidence type="ECO:0000313" key="12">
    <source>
        <dbReference type="Proteomes" id="UP000824176"/>
    </source>
</evidence>
<dbReference type="GO" id="GO:0005886">
    <property type="term" value="C:plasma membrane"/>
    <property type="evidence" value="ECO:0007669"/>
    <property type="project" value="UniProtKB-SubCell"/>
</dbReference>
<dbReference type="Pfam" id="PF20154">
    <property type="entry name" value="LNT_N"/>
    <property type="match status" value="1"/>
</dbReference>
<dbReference type="AlphaFoldDB" id="A0A9D2GWA1"/>
<keyword evidence="6 9" id="KW-1133">Transmembrane helix</keyword>
<comment type="subcellular location">
    <subcellularLocation>
        <location evidence="1 9">Cell membrane</location>
        <topology evidence="1 9">Multi-pass membrane protein</topology>
    </subcellularLocation>
</comment>
<keyword evidence="5 9" id="KW-0812">Transmembrane</keyword>
<evidence type="ECO:0000256" key="7">
    <source>
        <dbReference type="ARBA" id="ARBA00023136"/>
    </source>
</evidence>
<sequence>MNKEFMSNFINKWYGQVILALISAFLLIISTAGFGFSFAVFIAFVPLLFALNAKNSRPVLTGWILGFLYWAVCLSWMMITFGYFGGAPLPAAFGLLMLISISAGFFFFVPFTYTAAKVSKNPFILALLFVALEAVKGKIFFGGVPWLNLAQSQYQNNLILQNVSVFGEYGLSFIIMLINFFIYFIITDYKNKKNYIMFAAAVIIMILPGLYREIFPLPYSNTKKIAVVQPAYRQEIKWDNNYRIQIINQVNSLVLKAYNADVDMIVLPESSYPAKVLSTDMIMSVLNKVSEKTPVIFGADRRLMVDNKSRLYNTMVLLDNKSQSYYDKRHLTPFGEYFPFENLLAPVKEFFFGPGDMFSAGDKPTVLVSSSQGIKAAPVICFESAFSSLIAEPVKMGSNMLVIISNDTWFGKNQGRIQHLAVDAIRAVEYGRSAVRATQDGISAFIMPDGTIPLKEDRQIPAVLIYDVPLTDFKTFYAAAGNIWIAIIIPLIYYQIKRKKKMDIKNG</sequence>
<protein>
    <recommendedName>
        <fullName evidence="9">Apolipoprotein N-acyltransferase</fullName>
        <shortName evidence="9">ALP N-acyltransferase</shortName>
        <ecNumber evidence="9">2.3.1.269</ecNumber>
    </recommendedName>
</protein>
<feature type="transmembrane region" description="Helical" evidence="9">
    <location>
        <begin position="20"/>
        <end position="51"/>
    </location>
</feature>
<keyword evidence="8 9" id="KW-0012">Acyltransferase</keyword>
<dbReference type="InterPro" id="IPR045378">
    <property type="entry name" value="LNT_N"/>
</dbReference>
<dbReference type="NCBIfam" id="TIGR00546">
    <property type="entry name" value="lnt"/>
    <property type="match status" value="1"/>
</dbReference>
<dbReference type="InterPro" id="IPR004563">
    <property type="entry name" value="Apolipo_AcylTrfase"/>
</dbReference>
<evidence type="ECO:0000256" key="1">
    <source>
        <dbReference type="ARBA" id="ARBA00004651"/>
    </source>
</evidence>
<feature type="transmembrane region" description="Helical" evidence="9">
    <location>
        <begin position="63"/>
        <end position="85"/>
    </location>
</feature>
<keyword evidence="4 9" id="KW-0808">Transferase</keyword>
<dbReference type="InterPro" id="IPR003010">
    <property type="entry name" value="C-N_Hydrolase"/>
</dbReference>
<dbReference type="InterPro" id="IPR036526">
    <property type="entry name" value="C-N_Hydrolase_sf"/>
</dbReference>
<feature type="domain" description="CN hydrolase" evidence="10">
    <location>
        <begin position="228"/>
        <end position="470"/>
    </location>
</feature>
<reference evidence="11" key="1">
    <citation type="journal article" date="2021" name="PeerJ">
        <title>Extensive microbial diversity within the chicken gut microbiome revealed by metagenomics and culture.</title>
        <authorList>
            <person name="Gilroy R."/>
            <person name="Ravi A."/>
            <person name="Getino M."/>
            <person name="Pursley I."/>
            <person name="Horton D.L."/>
            <person name="Alikhan N.F."/>
            <person name="Baker D."/>
            <person name="Gharbi K."/>
            <person name="Hall N."/>
            <person name="Watson M."/>
            <person name="Adriaenssens E.M."/>
            <person name="Foster-Nyarko E."/>
            <person name="Jarju S."/>
            <person name="Secka A."/>
            <person name="Antonio M."/>
            <person name="Oren A."/>
            <person name="Chaudhuri R.R."/>
            <person name="La Ragione R."/>
            <person name="Hildebrand F."/>
            <person name="Pallen M.J."/>
        </authorList>
    </citation>
    <scope>NUCLEOTIDE SEQUENCE</scope>
    <source>
        <strain evidence="11">ChiW4-1371</strain>
    </source>
</reference>
<evidence type="ECO:0000256" key="3">
    <source>
        <dbReference type="ARBA" id="ARBA00022475"/>
    </source>
</evidence>
<name>A0A9D2GWA1_9BACT</name>
<dbReference type="SUPFAM" id="SSF56317">
    <property type="entry name" value="Carbon-nitrogen hydrolase"/>
    <property type="match status" value="1"/>
</dbReference>
<evidence type="ECO:0000256" key="8">
    <source>
        <dbReference type="ARBA" id="ARBA00023315"/>
    </source>
</evidence>
<dbReference type="GO" id="GO:0042158">
    <property type="term" value="P:lipoprotein biosynthetic process"/>
    <property type="evidence" value="ECO:0007669"/>
    <property type="project" value="UniProtKB-UniRule"/>
</dbReference>
<comment type="similarity">
    <text evidence="2 9">Belongs to the CN hydrolase family. Apolipoprotein N-acyltransferase subfamily.</text>
</comment>
<comment type="function">
    <text evidence="9">Catalyzes the phospholipid dependent N-acylation of the N-terminal cysteine of apolipoprotein, the last step in lipoprotein maturation.</text>
</comment>
<dbReference type="Gene3D" id="3.60.110.10">
    <property type="entry name" value="Carbon-nitrogen hydrolase"/>
    <property type="match status" value="1"/>
</dbReference>
<evidence type="ECO:0000259" key="10">
    <source>
        <dbReference type="PROSITE" id="PS50263"/>
    </source>
</evidence>
<feature type="transmembrane region" description="Helical" evidence="9">
    <location>
        <begin position="476"/>
        <end position="496"/>
    </location>
</feature>
<dbReference type="HAMAP" id="MF_01148">
    <property type="entry name" value="Lnt"/>
    <property type="match status" value="1"/>
</dbReference>
<evidence type="ECO:0000256" key="9">
    <source>
        <dbReference type="HAMAP-Rule" id="MF_01148"/>
    </source>
</evidence>
<feature type="transmembrane region" description="Helical" evidence="9">
    <location>
        <begin position="166"/>
        <end position="186"/>
    </location>
</feature>
<dbReference type="EMBL" id="DXAQ01000162">
    <property type="protein sequence ID" value="HIZ90421.1"/>
    <property type="molecule type" value="Genomic_DNA"/>
</dbReference>
<evidence type="ECO:0000256" key="2">
    <source>
        <dbReference type="ARBA" id="ARBA00010065"/>
    </source>
</evidence>
<dbReference type="Pfam" id="PF00795">
    <property type="entry name" value="CN_hydrolase"/>
    <property type="match status" value="1"/>
</dbReference>
<reference evidence="11" key="2">
    <citation type="submission" date="2021-04" db="EMBL/GenBank/DDBJ databases">
        <authorList>
            <person name="Gilroy R."/>
        </authorList>
    </citation>
    <scope>NUCLEOTIDE SEQUENCE</scope>
    <source>
        <strain evidence="11">ChiW4-1371</strain>
    </source>
</reference>
<comment type="pathway">
    <text evidence="9">Protein modification; lipoprotein biosynthesis (N-acyl transfer).</text>
</comment>
<proteinExistence type="inferred from homology"/>
<dbReference type="PROSITE" id="PS50263">
    <property type="entry name" value="CN_HYDROLASE"/>
    <property type="match status" value="1"/>
</dbReference>
<evidence type="ECO:0000313" key="11">
    <source>
        <dbReference type="EMBL" id="HIZ90421.1"/>
    </source>
</evidence>
<evidence type="ECO:0000256" key="5">
    <source>
        <dbReference type="ARBA" id="ARBA00022692"/>
    </source>
</evidence>